<organism evidence="1 2">
    <name type="scientific">Paenibacillus psychroresistens</name>
    <dbReference type="NCBI Taxonomy" id="1778678"/>
    <lineage>
        <taxon>Bacteria</taxon>
        <taxon>Bacillati</taxon>
        <taxon>Bacillota</taxon>
        <taxon>Bacilli</taxon>
        <taxon>Bacillales</taxon>
        <taxon>Paenibacillaceae</taxon>
        <taxon>Paenibacillus</taxon>
    </lineage>
</organism>
<protein>
    <submittedName>
        <fullName evidence="1">Uncharacterized protein</fullName>
    </submittedName>
</protein>
<evidence type="ECO:0000313" key="2">
    <source>
        <dbReference type="Proteomes" id="UP000426246"/>
    </source>
</evidence>
<accession>A0A6B8RBX8</accession>
<dbReference type="KEGG" id="ppsc:EHS13_02530"/>
<dbReference type="RefSeq" id="WP_155698858.1">
    <property type="nucleotide sequence ID" value="NZ_CP034235.1"/>
</dbReference>
<dbReference type="EMBL" id="CP034235">
    <property type="protein sequence ID" value="QGQ93859.1"/>
    <property type="molecule type" value="Genomic_DNA"/>
</dbReference>
<dbReference type="AlphaFoldDB" id="A0A6B8RBX8"/>
<proteinExistence type="predicted"/>
<dbReference type="Proteomes" id="UP000426246">
    <property type="component" value="Chromosome"/>
</dbReference>
<dbReference type="PROSITE" id="PS51257">
    <property type="entry name" value="PROKAR_LIPOPROTEIN"/>
    <property type="match status" value="1"/>
</dbReference>
<keyword evidence="2" id="KW-1185">Reference proteome</keyword>
<reference evidence="2" key="1">
    <citation type="submission" date="2018-11" db="EMBL/GenBank/DDBJ databases">
        <title>Complete genome sequence of Paenibacillus sp. ML311-T8.</title>
        <authorList>
            <person name="Nam Y.-D."/>
            <person name="Kang J."/>
            <person name="Chung W.-H."/>
            <person name="Park Y.S."/>
        </authorList>
    </citation>
    <scope>NUCLEOTIDE SEQUENCE [LARGE SCALE GENOMIC DNA]</scope>
    <source>
        <strain evidence="2">ML311-T8</strain>
    </source>
</reference>
<gene>
    <name evidence="1" type="ORF">EHS13_02530</name>
</gene>
<evidence type="ECO:0000313" key="1">
    <source>
        <dbReference type="EMBL" id="QGQ93859.1"/>
    </source>
</evidence>
<sequence>MTFLSRKIIFLKILIAMVILFVSCATVKKVGNEEIHTFLNGLLINQNEIEKMTIRQIDPSLEVKFWLKDDKIDPQLRDEIFKKTRDFLVLESIQAKIEQEHLLGIQLG</sequence>
<name>A0A6B8RBX8_9BACL</name>